<comment type="caution">
    <text evidence="1">The sequence shown here is derived from an EMBL/GenBank/DDBJ whole genome shotgun (WGS) entry which is preliminary data.</text>
</comment>
<keyword evidence="2" id="KW-1185">Reference proteome</keyword>
<protein>
    <submittedName>
        <fullName evidence="1">Uncharacterized protein</fullName>
    </submittedName>
</protein>
<name>A0ABR3TJ95_9PEZI</name>
<proteinExistence type="predicted"/>
<sequence length="272" mass="29970">MTGVKTSHTTTSTAFGQTRSYASLSDTVSMGLAEAYRSVTDPQILAGCRKVHLTLANADWPKWDPDAKPHRPSCHSKLSHILGALDSSQHIDCVFLALSDVLALPLVHHALPNKQERTPVTVFNTIAVHVEPIDLGLWHLPDYQSTFIRDPVTTRLLCEARTFQRNAVAWQRVIAKAGPAYQAYDYTASFHSADLCIESDTALAIMRSVDFGPYSSKPCTTSDLDGLSTRFADDLAHNTRYFELGNRWRPGLFDSTKRGNGGAVTSKLARKP</sequence>
<gene>
    <name evidence="1" type="ORF">SLS58_007916</name>
</gene>
<dbReference type="Proteomes" id="UP001521184">
    <property type="component" value="Unassembled WGS sequence"/>
</dbReference>
<evidence type="ECO:0000313" key="1">
    <source>
        <dbReference type="EMBL" id="KAL1639484.1"/>
    </source>
</evidence>
<organism evidence="1 2">
    <name type="scientific">Diplodia intermedia</name>
    <dbReference type="NCBI Taxonomy" id="856260"/>
    <lineage>
        <taxon>Eukaryota</taxon>
        <taxon>Fungi</taxon>
        <taxon>Dikarya</taxon>
        <taxon>Ascomycota</taxon>
        <taxon>Pezizomycotina</taxon>
        <taxon>Dothideomycetes</taxon>
        <taxon>Dothideomycetes incertae sedis</taxon>
        <taxon>Botryosphaeriales</taxon>
        <taxon>Botryosphaeriaceae</taxon>
        <taxon>Diplodia</taxon>
    </lineage>
</organism>
<accession>A0ABR3TJ95</accession>
<reference evidence="1 2" key="1">
    <citation type="journal article" date="2023" name="Plant Dis.">
        <title>First Report of Diplodia intermedia Causing Canker and Dieback Diseases on Apple Trees in Canada.</title>
        <authorList>
            <person name="Ellouze W."/>
            <person name="Ilyukhin E."/>
            <person name="Sulman M."/>
            <person name="Ali S."/>
        </authorList>
    </citation>
    <scope>NUCLEOTIDE SEQUENCE [LARGE SCALE GENOMIC DNA]</scope>
    <source>
        <strain evidence="1 2">M45-28</strain>
    </source>
</reference>
<evidence type="ECO:0000313" key="2">
    <source>
        <dbReference type="Proteomes" id="UP001521184"/>
    </source>
</evidence>
<dbReference type="EMBL" id="JAKEKT020000063">
    <property type="protein sequence ID" value="KAL1639484.1"/>
    <property type="molecule type" value="Genomic_DNA"/>
</dbReference>